<dbReference type="Pfam" id="PF14580">
    <property type="entry name" value="LRR_9"/>
    <property type="match status" value="1"/>
</dbReference>
<dbReference type="SUPFAM" id="SSF52058">
    <property type="entry name" value="L domain-like"/>
    <property type="match status" value="1"/>
</dbReference>
<evidence type="ECO:0000313" key="5">
    <source>
        <dbReference type="Proteomes" id="UP001470230"/>
    </source>
</evidence>
<dbReference type="EMBL" id="JAPFFF010000018">
    <property type="protein sequence ID" value="KAK8860660.1"/>
    <property type="molecule type" value="Genomic_DNA"/>
</dbReference>
<keyword evidence="5" id="KW-1185">Reference proteome</keyword>
<feature type="compositionally biased region" description="Low complexity" evidence="3">
    <location>
        <begin position="146"/>
        <end position="160"/>
    </location>
</feature>
<proteinExistence type="predicted"/>
<feature type="region of interest" description="Disordered" evidence="3">
    <location>
        <begin position="142"/>
        <end position="165"/>
    </location>
</feature>
<evidence type="ECO:0000256" key="2">
    <source>
        <dbReference type="ARBA" id="ARBA00022737"/>
    </source>
</evidence>
<dbReference type="PANTHER" id="PTHR18849:SF0">
    <property type="entry name" value="CILIA- AND FLAGELLA-ASSOCIATED PROTEIN 410-RELATED"/>
    <property type="match status" value="1"/>
</dbReference>
<comment type="caution">
    <text evidence="4">The sequence shown here is derived from an EMBL/GenBank/DDBJ whole genome shotgun (WGS) entry which is preliminary data.</text>
</comment>
<dbReference type="PROSITE" id="PS51450">
    <property type="entry name" value="LRR"/>
    <property type="match status" value="1"/>
</dbReference>
<dbReference type="Proteomes" id="UP001470230">
    <property type="component" value="Unassembled WGS sequence"/>
</dbReference>
<feature type="region of interest" description="Disordered" evidence="3">
    <location>
        <begin position="179"/>
        <end position="204"/>
    </location>
</feature>
<organism evidence="4 5">
    <name type="scientific">Tritrichomonas musculus</name>
    <dbReference type="NCBI Taxonomy" id="1915356"/>
    <lineage>
        <taxon>Eukaryota</taxon>
        <taxon>Metamonada</taxon>
        <taxon>Parabasalia</taxon>
        <taxon>Tritrichomonadida</taxon>
        <taxon>Tritrichomonadidae</taxon>
        <taxon>Tritrichomonas</taxon>
    </lineage>
</organism>
<evidence type="ECO:0000313" key="4">
    <source>
        <dbReference type="EMBL" id="KAK8860660.1"/>
    </source>
</evidence>
<dbReference type="InterPro" id="IPR032675">
    <property type="entry name" value="LRR_dom_sf"/>
</dbReference>
<keyword evidence="2" id="KW-0677">Repeat</keyword>
<reference evidence="4 5" key="1">
    <citation type="submission" date="2024-04" db="EMBL/GenBank/DDBJ databases">
        <title>Tritrichomonas musculus Genome.</title>
        <authorList>
            <person name="Alves-Ferreira E."/>
            <person name="Grigg M."/>
            <person name="Lorenzi H."/>
            <person name="Galac M."/>
        </authorList>
    </citation>
    <scope>NUCLEOTIDE SEQUENCE [LARGE SCALE GENOMIC DNA]</scope>
    <source>
        <strain evidence="4 5">EAF2021</strain>
    </source>
</reference>
<evidence type="ECO:0000256" key="1">
    <source>
        <dbReference type="ARBA" id="ARBA00022614"/>
    </source>
</evidence>
<sequence length="301" mass="35234">MNDEKKNKQGVLKEEMIYQKTRTQNLKDVKALNMWGYGLEDISIASRLVNAETICFSINKIQTLEPFQTCRKLHNLLLRQNLISDINEIQYLADLPDLKNLTLTENPIASLPGYRETVISILPQLEKLDEVDVSMKLPPRVQKQSNFQRQQPKNQKQPPNHQKRQRFYEDLDEDEDDFNLYMNYDNDTNNNRRRSDRESNDFNEVTPVKKQFNILEKIDHNPPAQTFKKMDKNQPRMNYNQTYNPSVNNFNNNHNNNSSPSHHSPTNALDEHLLTAVLSLIPELSVESLQIVLEAIRDRCK</sequence>
<keyword evidence="1" id="KW-0433">Leucine-rich repeat</keyword>
<gene>
    <name evidence="4" type="ORF">M9Y10_012325</name>
</gene>
<evidence type="ECO:0000256" key="3">
    <source>
        <dbReference type="SAM" id="MobiDB-lite"/>
    </source>
</evidence>
<name>A0ABR2IDL6_9EUKA</name>
<dbReference type="InterPro" id="IPR001611">
    <property type="entry name" value="Leu-rich_rpt"/>
</dbReference>
<accession>A0ABR2IDL6</accession>
<dbReference type="Gene3D" id="3.80.10.10">
    <property type="entry name" value="Ribonuclease Inhibitor"/>
    <property type="match status" value="1"/>
</dbReference>
<dbReference type="PANTHER" id="PTHR18849">
    <property type="entry name" value="LEUCINE RICH REPEAT PROTEIN"/>
    <property type="match status" value="1"/>
</dbReference>
<protein>
    <submittedName>
        <fullName evidence="4">DNA damage response, detection of DNA damage</fullName>
    </submittedName>
</protein>